<evidence type="ECO:0000256" key="7">
    <source>
        <dbReference type="ARBA" id="ARBA00022723"/>
    </source>
</evidence>
<dbReference type="Proteomes" id="UP000006727">
    <property type="component" value="Chromosome 1"/>
</dbReference>
<dbReference type="SMART" id="SM00744">
    <property type="entry name" value="RINGv"/>
    <property type="match status" value="1"/>
</dbReference>
<dbReference type="InterPro" id="IPR001841">
    <property type="entry name" value="Znf_RING"/>
</dbReference>
<keyword evidence="7" id="KW-0479">Metal-binding</keyword>
<dbReference type="Gene3D" id="3.30.40.10">
    <property type="entry name" value="Zinc/RING finger domain, C3HC4 (zinc finger)"/>
    <property type="match status" value="1"/>
</dbReference>
<sequence>MATASVALDPVAASESPLLVQAILSLSALMFPVLGDNSIKGIVVILIDLDDSNLGMIVICVDFDSELGMVELLVDARFEVQNGRDFCRPRFGLRNGRVLFDDVDGSTSRNIPTGLELFLVLFQRSDETKRNTNGLKSDEDEGELCRICRTSAEVESPLYFPCACNGSIKFVHEECLLQWLNHSHAHQCEVCKQAFIFSPIYTNNAPTRLSIQEILFGFATKVTKTVQISFQILLRLSVWFLIVPYITYWTWKFIFVENFEKGQQIFIRRCTPYFILIDCFNGLVLSIGMIFVFLGLTSIRQHFFYTQEFIENDDVAMPHANITLHDINYGLLVIDEPPPNIEIDDFDELANNFAFEGQRNLGEQEIINGENRVEQLAIPHVQVEAHEEQIFDARDDVDNDNDIDFDNIAFDDLMGIQVPLYQLAKNALNVLASNIIFLGLIALIPFLLGCFALSLATKIVTLTIATNDMITFTLTNYYHYIQFPAKSENTIKTKKILNKIIESIIFVSKFSDTPIIGIGYLVIFVAISFCLILIKIIKYTNREPIDIGHIYDINGVQRIMAALSTRQYIFSNLHYIYTILKISILMIIELGIFPIICGWCLDISTIKIRDITYFKQLQFFWKSPVASTIHHWVAGIAYISHIGSFISILSEVLRPSVLFFLRNPSGSNHNPVVDMINDPLPKHAKRILLSMAMYGNLIATLIYVPAYLATSIAPSMFPLNLRVSDPFTEIPADLVLFHLCVPFAVEHCRPRAIIKRSLMHWFSFAGCALGLSNFLLPEVENGRDRNGSNPLGWGRRQFGGRVTYVEAFPEATEARVNHTCDASISPDFDVSVGGGGNDRNVMVAERRCENFQWPVVPYIMTFMHSALAATFFGQYCQLPDMRCIISRRTI</sequence>
<protein>
    <recommendedName>
        <fullName evidence="4">RING-type E3 ubiquitin transferase</fullName>
        <ecNumber evidence="4">2.3.2.27</ecNumber>
    </recommendedName>
</protein>
<evidence type="ECO:0000256" key="2">
    <source>
        <dbReference type="ARBA" id="ARBA00004141"/>
    </source>
</evidence>
<dbReference type="PaxDb" id="3218-PP1S59_95V6.1"/>
<dbReference type="CDD" id="cd16702">
    <property type="entry name" value="RING_CH-C4HC3_MARCH6"/>
    <property type="match status" value="1"/>
</dbReference>
<feature type="transmembrane region" description="Helical" evidence="14">
    <location>
        <begin position="687"/>
        <end position="710"/>
    </location>
</feature>
<keyword evidence="12 14" id="KW-0472">Membrane</keyword>
<dbReference type="Gramene" id="Pp3c1_24550V3.2">
    <property type="protein sequence ID" value="Pp3c1_24550V3.2"/>
    <property type="gene ID" value="Pp3c1_24550"/>
</dbReference>
<keyword evidence="5" id="KW-0808">Transferase</keyword>
<reference evidence="17 19" key="2">
    <citation type="journal article" date="2018" name="Plant J.">
        <title>The Physcomitrella patens chromosome-scale assembly reveals moss genome structure and evolution.</title>
        <authorList>
            <person name="Lang D."/>
            <person name="Ullrich K.K."/>
            <person name="Murat F."/>
            <person name="Fuchs J."/>
            <person name="Jenkins J."/>
            <person name="Haas F.B."/>
            <person name="Piednoel M."/>
            <person name="Gundlach H."/>
            <person name="Van Bel M."/>
            <person name="Meyberg R."/>
            <person name="Vives C."/>
            <person name="Morata J."/>
            <person name="Symeonidi A."/>
            <person name="Hiss M."/>
            <person name="Muchero W."/>
            <person name="Kamisugi Y."/>
            <person name="Saleh O."/>
            <person name="Blanc G."/>
            <person name="Decker E.L."/>
            <person name="van Gessel N."/>
            <person name="Grimwood J."/>
            <person name="Hayes R.D."/>
            <person name="Graham S.W."/>
            <person name="Gunter L.E."/>
            <person name="McDaniel S.F."/>
            <person name="Hoernstein S.N.W."/>
            <person name="Larsson A."/>
            <person name="Li F.W."/>
            <person name="Perroud P.F."/>
            <person name="Phillips J."/>
            <person name="Ranjan P."/>
            <person name="Rokshar D.S."/>
            <person name="Rothfels C.J."/>
            <person name="Schneider L."/>
            <person name="Shu S."/>
            <person name="Stevenson D.W."/>
            <person name="Thummler F."/>
            <person name="Tillich M."/>
            <person name="Villarreal Aguilar J.C."/>
            <person name="Widiez T."/>
            <person name="Wong G.K."/>
            <person name="Wymore A."/>
            <person name="Zhang Y."/>
            <person name="Zimmer A.D."/>
            <person name="Quatrano R.S."/>
            <person name="Mayer K.F.X."/>
            <person name="Goodstein D."/>
            <person name="Casacuberta J.M."/>
            <person name="Vandepoele K."/>
            <person name="Reski R."/>
            <person name="Cuming A.C."/>
            <person name="Tuskan G.A."/>
            <person name="Maumus F."/>
            <person name="Salse J."/>
            <person name="Schmutz J."/>
            <person name="Rensing S.A."/>
        </authorList>
    </citation>
    <scope>NUCLEOTIDE SEQUENCE [LARGE SCALE GENOMIC DNA]</scope>
    <source>
        <strain evidence="18 19">cv. Gransden 2004</strain>
    </source>
</reference>
<dbReference type="SUPFAM" id="SSF57850">
    <property type="entry name" value="RING/U-box"/>
    <property type="match status" value="1"/>
</dbReference>
<dbReference type="PANTHER" id="PTHR13145:SF0">
    <property type="entry name" value="E3 UBIQUITIN-PROTEIN LIGASE MARCHF6"/>
    <property type="match status" value="1"/>
</dbReference>
<keyword evidence="9" id="KW-0833">Ubl conjugation pathway</keyword>
<evidence type="ECO:0000256" key="11">
    <source>
        <dbReference type="ARBA" id="ARBA00022989"/>
    </source>
</evidence>
<feature type="transmembrane region" description="Helical" evidence="14">
    <location>
        <begin position="232"/>
        <end position="251"/>
    </location>
</feature>
<feature type="domain" description="RING-type" evidence="15">
    <location>
        <begin position="145"/>
        <end position="192"/>
    </location>
</feature>
<feature type="transmembrane region" description="Helical" evidence="14">
    <location>
        <begin position="575"/>
        <end position="596"/>
    </location>
</feature>
<keyword evidence="11 14" id="KW-1133">Transmembrane helix</keyword>
<dbReference type="AlphaFoldDB" id="A0A2K1L9K7"/>
<evidence type="ECO:0000256" key="8">
    <source>
        <dbReference type="ARBA" id="ARBA00022771"/>
    </source>
</evidence>
<dbReference type="PROSITE" id="PS51292">
    <property type="entry name" value="ZF_RING_CH"/>
    <property type="match status" value="1"/>
</dbReference>
<feature type="transmembrane region" description="Helical" evidence="14">
    <location>
        <begin position="515"/>
        <end position="534"/>
    </location>
</feature>
<dbReference type="GO" id="GO:0008270">
    <property type="term" value="F:zinc ion binding"/>
    <property type="evidence" value="ECO:0007669"/>
    <property type="project" value="UniProtKB-KW"/>
</dbReference>
<dbReference type="EC" id="2.3.2.27" evidence="4"/>
<evidence type="ECO:0000313" key="18">
    <source>
        <dbReference type="EnsemblPlants" id="Pp3c1_24550V3.1"/>
    </source>
</evidence>
<dbReference type="EnsemblPlants" id="Pp3c1_24550V3.1">
    <property type="protein sequence ID" value="Pp3c1_24550V3.1"/>
    <property type="gene ID" value="Pp3c1_24550"/>
</dbReference>
<comment type="subcellular location">
    <subcellularLocation>
        <location evidence="2">Membrane</location>
        <topology evidence="2">Multi-pass membrane protein</topology>
    </subcellularLocation>
</comment>
<gene>
    <name evidence="17" type="ORF">PHYPA_001117</name>
</gene>
<evidence type="ECO:0000256" key="13">
    <source>
        <dbReference type="PROSITE-ProRule" id="PRU00175"/>
    </source>
</evidence>
<evidence type="ECO:0000256" key="9">
    <source>
        <dbReference type="ARBA" id="ARBA00022786"/>
    </source>
</evidence>
<evidence type="ECO:0000256" key="10">
    <source>
        <dbReference type="ARBA" id="ARBA00022833"/>
    </source>
</evidence>
<evidence type="ECO:0000256" key="6">
    <source>
        <dbReference type="ARBA" id="ARBA00022692"/>
    </source>
</evidence>
<organism evidence="17">
    <name type="scientific">Physcomitrium patens</name>
    <name type="common">Spreading-leaved earth moss</name>
    <name type="synonym">Physcomitrella patens</name>
    <dbReference type="NCBI Taxonomy" id="3218"/>
    <lineage>
        <taxon>Eukaryota</taxon>
        <taxon>Viridiplantae</taxon>
        <taxon>Streptophyta</taxon>
        <taxon>Embryophyta</taxon>
        <taxon>Bryophyta</taxon>
        <taxon>Bryophytina</taxon>
        <taxon>Bryopsida</taxon>
        <taxon>Funariidae</taxon>
        <taxon>Funariales</taxon>
        <taxon>Funariaceae</taxon>
        <taxon>Physcomitrium</taxon>
    </lineage>
</organism>
<reference evidence="17 19" key="1">
    <citation type="journal article" date="2008" name="Science">
        <title>The Physcomitrella genome reveals evolutionary insights into the conquest of land by plants.</title>
        <authorList>
            <person name="Rensing S."/>
            <person name="Lang D."/>
            <person name="Zimmer A."/>
            <person name="Terry A."/>
            <person name="Salamov A."/>
            <person name="Shapiro H."/>
            <person name="Nishiyama T."/>
            <person name="Perroud P.-F."/>
            <person name="Lindquist E."/>
            <person name="Kamisugi Y."/>
            <person name="Tanahashi T."/>
            <person name="Sakakibara K."/>
            <person name="Fujita T."/>
            <person name="Oishi K."/>
            <person name="Shin-I T."/>
            <person name="Kuroki Y."/>
            <person name="Toyoda A."/>
            <person name="Suzuki Y."/>
            <person name="Hashimoto A."/>
            <person name="Yamaguchi K."/>
            <person name="Sugano A."/>
            <person name="Kohara Y."/>
            <person name="Fujiyama A."/>
            <person name="Anterola A."/>
            <person name="Aoki S."/>
            <person name="Ashton N."/>
            <person name="Barbazuk W.B."/>
            <person name="Barker E."/>
            <person name="Bennetzen J."/>
            <person name="Bezanilla M."/>
            <person name="Blankenship R."/>
            <person name="Cho S.H."/>
            <person name="Dutcher S."/>
            <person name="Estelle M."/>
            <person name="Fawcett J.A."/>
            <person name="Gundlach H."/>
            <person name="Hanada K."/>
            <person name="Heyl A."/>
            <person name="Hicks K.A."/>
            <person name="Hugh J."/>
            <person name="Lohr M."/>
            <person name="Mayer K."/>
            <person name="Melkozernov A."/>
            <person name="Murata T."/>
            <person name="Nelson D."/>
            <person name="Pils B."/>
            <person name="Prigge M."/>
            <person name="Reiss B."/>
            <person name="Renner T."/>
            <person name="Rombauts S."/>
            <person name="Rushton P."/>
            <person name="Sanderfoot A."/>
            <person name="Schween G."/>
            <person name="Shiu S.-H."/>
            <person name="Stueber K."/>
            <person name="Theodoulou F.L."/>
            <person name="Tu H."/>
            <person name="Van de Peer Y."/>
            <person name="Verrier P.J."/>
            <person name="Waters E."/>
            <person name="Wood A."/>
            <person name="Yang L."/>
            <person name="Cove D."/>
            <person name="Cuming A."/>
            <person name="Hasebe M."/>
            <person name="Lucas S."/>
            <person name="Mishler D.B."/>
            <person name="Reski R."/>
            <person name="Grigoriev I."/>
            <person name="Quatrano R.S."/>
            <person name="Boore J.L."/>
        </authorList>
    </citation>
    <scope>NUCLEOTIDE SEQUENCE [LARGE SCALE GENOMIC DNA]</scope>
    <source>
        <strain evidence="18 19">cv. Gransden 2004</strain>
    </source>
</reference>
<comment type="pathway">
    <text evidence="3">Protein modification; protein ubiquitination.</text>
</comment>
<evidence type="ECO:0000256" key="1">
    <source>
        <dbReference type="ARBA" id="ARBA00000900"/>
    </source>
</evidence>
<proteinExistence type="predicted"/>
<evidence type="ECO:0000256" key="5">
    <source>
        <dbReference type="ARBA" id="ARBA00022679"/>
    </source>
</evidence>
<feature type="transmembrane region" description="Helical" evidence="14">
    <location>
        <begin position="435"/>
        <end position="456"/>
    </location>
</feature>
<evidence type="ECO:0000313" key="17">
    <source>
        <dbReference type="EMBL" id="PNR62693.1"/>
    </source>
</evidence>
<dbReference type="Pfam" id="PF12906">
    <property type="entry name" value="RINGv"/>
    <property type="match status" value="1"/>
</dbReference>
<accession>A0A2K1L9K7</accession>
<comment type="catalytic activity">
    <reaction evidence="1">
        <text>S-ubiquitinyl-[E2 ubiquitin-conjugating enzyme]-L-cysteine + [acceptor protein]-L-lysine = [E2 ubiquitin-conjugating enzyme]-L-cysteine + N(6)-ubiquitinyl-[acceptor protein]-L-lysine.</text>
        <dbReference type="EC" id="2.3.2.27"/>
    </reaction>
</comment>
<dbReference type="GO" id="GO:0005789">
    <property type="term" value="C:endoplasmic reticulum membrane"/>
    <property type="evidence" value="ECO:0000318"/>
    <property type="project" value="GO_Central"/>
</dbReference>
<dbReference type="InParanoid" id="A0A2K1L9K7"/>
<dbReference type="InterPro" id="IPR013083">
    <property type="entry name" value="Znf_RING/FYVE/PHD"/>
</dbReference>
<keyword evidence="8 13" id="KW-0863">Zinc-finger</keyword>
<evidence type="ECO:0000256" key="4">
    <source>
        <dbReference type="ARBA" id="ARBA00012483"/>
    </source>
</evidence>
<dbReference type="Gramene" id="Pp3c1_24550V3.1">
    <property type="protein sequence ID" value="Pp3c1_24550V3.1"/>
    <property type="gene ID" value="Pp3c1_24550"/>
</dbReference>
<evidence type="ECO:0000313" key="19">
    <source>
        <dbReference type="Proteomes" id="UP000006727"/>
    </source>
</evidence>
<keyword evidence="19" id="KW-1185">Reference proteome</keyword>
<dbReference type="PROSITE" id="PS50089">
    <property type="entry name" value="ZF_RING_2"/>
    <property type="match status" value="1"/>
</dbReference>
<evidence type="ECO:0000256" key="12">
    <source>
        <dbReference type="ARBA" id="ARBA00023136"/>
    </source>
</evidence>
<dbReference type="EMBL" id="ABEU02000001">
    <property type="protein sequence ID" value="PNR62693.1"/>
    <property type="molecule type" value="Genomic_DNA"/>
</dbReference>
<evidence type="ECO:0000256" key="3">
    <source>
        <dbReference type="ARBA" id="ARBA00004906"/>
    </source>
</evidence>
<dbReference type="PANTHER" id="PTHR13145">
    <property type="entry name" value="SSM4 PROTEIN"/>
    <property type="match status" value="1"/>
</dbReference>
<name>A0A2K1L9K7_PHYPA</name>
<dbReference type="InterPro" id="IPR011016">
    <property type="entry name" value="Znf_RING-CH"/>
</dbReference>
<dbReference type="EnsemblPlants" id="Pp3c1_24550V3.2">
    <property type="protein sequence ID" value="Pp3c1_24550V3.2"/>
    <property type="gene ID" value="Pp3c1_24550"/>
</dbReference>
<dbReference type="GO" id="GO:0061630">
    <property type="term" value="F:ubiquitin protein ligase activity"/>
    <property type="evidence" value="ECO:0007669"/>
    <property type="project" value="UniProtKB-EC"/>
</dbReference>
<feature type="domain" description="RING-CH-type" evidence="16">
    <location>
        <begin position="137"/>
        <end position="198"/>
    </location>
</feature>
<keyword evidence="10" id="KW-0862">Zinc</keyword>
<evidence type="ECO:0000259" key="16">
    <source>
        <dbReference type="PROSITE" id="PS51292"/>
    </source>
</evidence>
<feature type="transmembrane region" description="Helical" evidence="14">
    <location>
        <begin position="271"/>
        <end position="296"/>
    </location>
</feature>
<feature type="transmembrane region" description="Helical" evidence="14">
    <location>
        <begin position="629"/>
        <end position="653"/>
    </location>
</feature>
<evidence type="ECO:0000256" key="14">
    <source>
        <dbReference type="SAM" id="Phobius"/>
    </source>
</evidence>
<dbReference type="GO" id="GO:0036503">
    <property type="term" value="P:ERAD pathway"/>
    <property type="evidence" value="ECO:0000318"/>
    <property type="project" value="GO_Central"/>
</dbReference>
<dbReference type="STRING" id="3218.A0A2K1L9K7"/>
<keyword evidence="6 14" id="KW-0812">Transmembrane</keyword>
<evidence type="ECO:0000259" key="15">
    <source>
        <dbReference type="PROSITE" id="PS50089"/>
    </source>
</evidence>
<reference evidence="18" key="3">
    <citation type="submission" date="2020-12" db="UniProtKB">
        <authorList>
            <consortium name="EnsemblPlants"/>
        </authorList>
    </citation>
    <scope>IDENTIFICATION</scope>
</reference>